<evidence type="ECO:0000313" key="2">
    <source>
        <dbReference type="Proteomes" id="UP000183015"/>
    </source>
</evidence>
<dbReference type="EMBL" id="FOAZ01000009">
    <property type="protein sequence ID" value="SEL50175.1"/>
    <property type="molecule type" value="Genomic_DNA"/>
</dbReference>
<dbReference type="AlphaFoldDB" id="A0A1H7QRC3"/>
<reference evidence="2" key="1">
    <citation type="submission" date="2016-10" db="EMBL/GenBank/DDBJ databases">
        <authorList>
            <person name="Varghese N."/>
        </authorList>
    </citation>
    <scope>NUCLEOTIDE SEQUENCE [LARGE SCALE GENOMIC DNA]</scope>
    <source>
        <strain evidence="2">DSM 45096 / BCRC 16803 / CGMCC 4.1857 / CIP 109030 / JCM 12277 / KCTC 19219 / NBRC 100920 / 33214</strain>
    </source>
</reference>
<protein>
    <submittedName>
        <fullName evidence="1">Uncharacterized protein</fullName>
    </submittedName>
</protein>
<sequence length="158" mass="18008">MDPSLTGEEYEAVQAAVGEVTRRRVDGTGRTLNSLLHAWAGLVAEVEVGYGWCAAEFSHDRWCRTTLGQVWPLLPARVREMRQPMLDALDDRFRAATVAWPEQELRVAPWWTLRIPRRLAPESEEGVSDHGWPWGWDMMPFPRPDEVEIVDQACEPGV</sequence>
<evidence type="ECO:0000313" key="1">
    <source>
        <dbReference type="EMBL" id="SEL50175.1"/>
    </source>
</evidence>
<dbReference type="RefSeq" id="WP_052438549.1">
    <property type="nucleotide sequence ID" value="NZ_BBPN01000009.1"/>
</dbReference>
<organism evidence="1 2">
    <name type="scientific">Streptacidiphilus jiangxiensis</name>
    <dbReference type="NCBI Taxonomy" id="235985"/>
    <lineage>
        <taxon>Bacteria</taxon>
        <taxon>Bacillati</taxon>
        <taxon>Actinomycetota</taxon>
        <taxon>Actinomycetes</taxon>
        <taxon>Kitasatosporales</taxon>
        <taxon>Streptomycetaceae</taxon>
        <taxon>Streptacidiphilus</taxon>
    </lineage>
</organism>
<keyword evidence="2" id="KW-1185">Reference proteome</keyword>
<proteinExistence type="predicted"/>
<dbReference type="OrthoDB" id="4178485at2"/>
<gene>
    <name evidence="1" type="ORF">SAMN05414137_109158</name>
</gene>
<name>A0A1H7QRC3_STRJI</name>
<dbReference type="Proteomes" id="UP000183015">
    <property type="component" value="Unassembled WGS sequence"/>
</dbReference>
<dbReference type="eggNOG" id="ENOG502ZQPZ">
    <property type="taxonomic scope" value="Bacteria"/>
</dbReference>
<accession>A0A1H7QRC3</accession>
<dbReference type="STRING" id="235985.SAMN05414137_109158"/>